<evidence type="ECO:0000313" key="4">
    <source>
        <dbReference type="Proteomes" id="UP000648816"/>
    </source>
</evidence>
<gene>
    <name evidence="3" type="ORF">HU727_010110</name>
    <name evidence="2" type="ORF">HU727_08595</name>
</gene>
<dbReference type="EMBL" id="JABWQP020000003">
    <property type="protein sequence ID" value="MBV4485941.1"/>
    <property type="molecule type" value="Genomic_DNA"/>
</dbReference>
<accession>A0A923JEI2</accession>
<reference evidence="3" key="3">
    <citation type="submission" date="2021-06" db="EMBL/GenBank/DDBJ databases">
        <title>Updating the genus Pseudomonas: Description of 43 new species and partition of the Pseudomonas putida group.</title>
        <authorList>
            <person name="Girard L."/>
            <person name="Lood C."/>
            <person name="Vandamme P."/>
            <person name="Rokni-Zadeh H."/>
            <person name="Van Noort V."/>
            <person name="Hofte M."/>
            <person name="Lavigne R."/>
            <person name="De Mot R."/>
        </authorList>
    </citation>
    <scope>NUCLEOTIDE SEQUENCE</scope>
    <source>
        <strain evidence="3">SWRI153</strain>
    </source>
</reference>
<organism evidence="2">
    <name type="scientific">Pseudomonas khorasanensis</name>
    <dbReference type="NCBI Taxonomy" id="2745508"/>
    <lineage>
        <taxon>Bacteria</taxon>
        <taxon>Pseudomonadati</taxon>
        <taxon>Pseudomonadota</taxon>
        <taxon>Gammaproteobacteria</taxon>
        <taxon>Pseudomonadales</taxon>
        <taxon>Pseudomonadaceae</taxon>
        <taxon>Pseudomonas</taxon>
    </lineage>
</organism>
<evidence type="ECO:0000256" key="1">
    <source>
        <dbReference type="SAM" id="SignalP"/>
    </source>
</evidence>
<name>A0A923JEI2_9PSED</name>
<comment type="caution">
    <text evidence="2">The sequence shown here is derived from an EMBL/GenBank/DDBJ whole genome shotgun (WGS) entry which is preliminary data.</text>
</comment>
<dbReference type="RefSeq" id="WP_186531001.1">
    <property type="nucleotide sequence ID" value="NZ_JABWQP020000003.1"/>
</dbReference>
<evidence type="ECO:0000313" key="2">
    <source>
        <dbReference type="EMBL" id="MBC3341692.1"/>
    </source>
</evidence>
<sequence length="91" mass="10339">MIQFFKISILASFLLLASFTSAQAEPSSQQCNTRWAQDFIGKYLTLAVKEEARKTARAITVVVNSLDRQHQNNRLRIQTDLDLKITHLDCG</sequence>
<proteinExistence type="predicted"/>
<feature type="chain" id="PRO_5044696469" evidence="1">
    <location>
        <begin position="25"/>
        <end position="91"/>
    </location>
</feature>
<protein>
    <submittedName>
        <fullName evidence="2">Peptidase inhibitor</fullName>
    </submittedName>
</protein>
<dbReference type="Proteomes" id="UP000648816">
    <property type="component" value="Unassembled WGS sequence"/>
</dbReference>
<dbReference type="AlphaFoldDB" id="A0A923JEI2"/>
<keyword evidence="1" id="KW-0732">Signal</keyword>
<reference evidence="2 4" key="1">
    <citation type="journal article" date="2020" name="Microorganisms">
        <title>Reliable Identification of Environmental Pseudomonas Isolates Using the rpoD Gene.</title>
        <authorList>
            <consortium name="The Broad Institute Genome Sequencing Platform"/>
            <person name="Girard L."/>
            <person name="Lood C."/>
            <person name="Rokni-Zadeh H."/>
            <person name="van Noort V."/>
            <person name="Lavigne R."/>
            <person name="De Mot R."/>
        </authorList>
    </citation>
    <scope>NUCLEOTIDE SEQUENCE</scope>
    <source>
        <strain evidence="2 4">SWRI153</strain>
    </source>
</reference>
<evidence type="ECO:0000313" key="3">
    <source>
        <dbReference type="EMBL" id="MBV4485941.1"/>
    </source>
</evidence>
<keyword evidence="4" id="KW-1185">Reference proteome</keyword>
<reference evidence="2" key="2">
    <citation type="submission" date="2020-07" db="EMBL/GenBank/DDBJ databases">
        <authorList>
            <person name="Lood C."/>
            <person name="Girard L."/>
        </authorList>
    </citation>
    <scope>NUCLEOTIDE SEQUENCE</scope>
    <source>
        <strain evidence="2">SWRI153</strain>
    </source>
</reference>
<feature type="signal peptide" evidence="1">
    <location>
        <begin position="1"/>
        <end position="24"/>
    </location>
</feature>
<dbReference type="EMBL" id="JABWQP010000003">
    <property type="protein sequence ID" value="MBC3341692.1"/>
    <property type="molecule type" value="Genomic_DNA"/>
</dbReference>